<dbReference type="HOGENOM" id="CLU_000445_11_28_0"/>
<evidence type="ECO:0000313" key="4">
    <source>
        <dbReference type="EMBL" id="APF17943.1"/>
    </source>
</evidence>
<dbReference type="GO" id="GO:0043709">
    <property type="term" value="P:cell adhesion involved in single-species biofilm formation"/>
    <property type="evidence" value="ECO:0007669"/>
    <property type="project" value="TreeGrafter"/>
</dbReference>
<dbReference type="EC" id="2.7.7.65" evidence="1"/>
<comment type="catalytic activity">
    <reaction evidence="2">
        <text>2 GTP = 3',3'-c-di-GMP + 2 diphosphate</text>
        <dbReference type="Rhea" id="RHEA:24898"/>
        <dbReference type="ChEBI" id="CHEBI:33019"/>
        <dbReference type="ChEBI" id="CHEBI:37565"/>
        <dbReference type="ChEBI" id="CHEBI:58805"/>
        <dbReference type="EC" id="2.7.7.65"/>
    </reaction>
</comment>
<dbReference type="SMART" id="SM00267">
    <property type="entry name" value="GGDEF"/>
    <property type="match status" value="1"/>
</dbReference>
<evidence type="ECO:0000259" key="3">
    <source>
        <dbReference type="PROSITE" id="PS50887"/>
    </source>
</evidence>
<dbReference type="Proteomes" id="UP000004671">
    <property type="component" value="Chromosome"/>
</dbReference>
<evidence type="ECO:0000256" key="1">
    <source>
        <dbReference type="ARBA" id="ARBA00012528"/>
    </source>
</evidence>
<dbReference type="RefSeq" id="WP_006929201.1">
    <property type="nucleotide sequence ID" value="NZ_CM001402.1"/>
</dbReference>
<dbReference type="EMBL" id="CM001402">
    <property type="protein sequence ID" value="EHO41998.1"/>
    <property type="molecule type" value="Genomic_DNA"/>
</dbReference>
<accession>H1XY71</accession>
<gene>
    <name evidence="4" type="ORF">Cabys_1194</name>
    <name evidence="5" type="ORF">Calab_2388</name>
</gene>
<reference evidence="5 6" key="1">
    <citation type="submission" date="2011-09" db="EMBL/GenBank/DDBJ databases">
        <title>The permanent draft genome of Caldithrix abyssi DSM 13497.</title>
        <authorList>
            <consortium name="US DOE Joint Genome Institute (JGI-PGF)"/>
            <person name="Lucas S."/>
            <person name="Han J."/>
            <person name="Lapidus A."/>
            <person name="Bruce D."/>
            <person name="Goodwin L."/>
            <person name="Pitluck S."/>
            <person name="Peters L."/>
            <person name="Kyrpides N."/>
            <person name="Mavromatis K."/>
            <person name="Ivanova N."/>
            <person name="Mikhailova N."/>
            <person name="Chertkov O."/>
            <person name="Detter J.C."/>
            <person name="Tapia R."/>
            <person name="Han C."/>
            <person name="Land M."/>
            <person name="Hauser L."/>
            <person name="Markowitz V."/>
            <person name="Cheng J.-F."/>
            <person name="Hugenholtz P."/>
            <person name="Woyke T."/>
            <person name="Wu D."/>
            <person name="Spring S."/>
            <person name="Brambilla E."/>
            <person name="Klenk H.-P."/>
            <person name="Eisen J.A."/>
        </authorList>
    </citation>
    <scope>NUCLEOTIDE SEQUENCE [LARGE SCALE GENOMIC DNA]</scope>
    <source>
        <strain evidence="5 6">DSM 13497</strain>
    </source>
</reference>
<dbReference type="OrthoDB" id="9773156at2"/>
<dbReference type="STRING" id="880073.Cabys_1194"/>
<sequence length="326" mass="37577">MAKTSLPQQVILFKSSHPEQKVLKECLEKWKIKYFEAEVFAKIPNPQIIEKTPCAIAIIEDEKGVEFLRSIMHFFPWTQRIMLAEKPGVSLLETAINRAHVNYFIKLPLSEESLKKYLIKANRRFNAYMLPLHKFQALSDVTKDLIEDNLRFKMEAEKDALTGLLNRRSFNIYMENFWLSFFKNQELFALAMLDIDHFKLVNDRYGHPVGDIVLKNFGKVLQENLRKSQDFAFRIGGEEFALLSKGLTKEFMASYVERILNIIRALKISADSHVVTFTFSAGVADATQVNAPQELVHIADNALYQAKNGGRNRIVIYNKTLQQPSK</sequence>
<dbReference type="GO" id="GO:0005886">
    <property type="term" value="C:plasma membrane"/>
    <property type="evidence" value="ECO:0007669"/>
    <property type="project" value="TreeGrafter"/>
</dbReference>
<dbReference type="Pfam" id="PF00990">
    <property type="entry name" value="GGDEF"/>
    <property type="match status" value="1"/>
</dbReference>
<dbReference type="InParanoid" id="H1XY71"/>
<dbReference type="FunFam" id="3.30.70.270:FF:000001">
    <property type="entry name" value="Diguanylate cyclase domain protein"/>
    <property type="match status" value="1"/>
</dbReference>
<organism evidence="5 6">
    <name type="scientific">Caldithrix abyssi DSM 13497</name>
    <dbReference type="NCBI Taxonomy" id="880073"/>
    <lineage>
        <taxon>Bacteria</taxon>
        <taxon>Pseudomonadati</taxon>
        <taxon>Calditrichota</taxon>
        <taxon>Calditrichia</taxon>
        <taxon>Calditrichales</taxon>
        <taxon>Calditrichaceae</taxon>
        <taxon>Caldithrix</taxon>
    </lineage>
</organism>
<dbReference type="InterPro" id="IPR000160">
    <property type="entry name" value="GGDEF_dom"/>
</dbReference>
<dbReference type="InterPro" id="IPR050469">
    <property type="entry name" value="Diguanylate_Cyclase"/>
</dbReference>
<dbReference type="InterPro" id="IPR029787">
    <property type="entry name" value="Nucleotide_cyclase"/>
</dbReference>
<dbReference type="PROSITE" id="PS50887">
    <property type="entry name" value="GGDEF"/>
    <property type="match status" value="1"/>
</dbReference>
<dbReference type="NCBIfam" id="TIGR00254">
    <property type="entry name" value="GGDEF"/>
    <property type="match status" value="1"/>
</dbReference>
<dbReference type="KEGG" id="caby:Cabys_1194"/>
<evidence type="ECO:0000256" key="2">
    <source>
        <dbReference type="ARBA" id="ARBA00034247"/>
    </source>
</evidence>
<dbReference type="GO" id="GO:1902201">
    <property type="term" value="P:negative regulation of bacterial-type flagellum-dependent cell motility"/>
    <property type="evidence" value="ECO:0007669"/>
    <property type="project" value="TreeGrafter"/>
</dbReference>
<dbReference type="PaxDb" id="880073-Calab_2388"/>
<dbReference type="PANTHER" id="PTHR45138:SF9">
    <property type="entry name" value="DIGUANYLATE CYCLASE DGCM-RELATED"/>
    <property type="match status" value="1"/>
</dbReference>
<proteinExistence type="predicted"/>
<evidence type="ECO:0000313" key="5">
    <source>
        <dbReference type="EMBL" id="EHO41998.1"/>
    </source>
</evidence>
<evidence type="ECO:0000313" key="7">
    <source>
        <dbReference type="Proteomes" id="UP000183868"/>
    </source>
</evidence>
<dbReference type="GO" id="GO:0052621">
    <property type="term" value="F:diguanylate cyclase activity"/>
    <property type="evidence" value="ECO:0007669"/>
    <property type="project" value="UniProtKB-EC"/>
</dbReference>
<dbReference type="Proteomes" id="UP000183868">
    <property type="component" value="Chromosome"/>
</dbReference>
<dbReference type="PANTHER" id="PTHR45138">
    <property type="entry name" value="REGULATORY COMPONENTS OF SENSORY TRANSDUCTION SYSTEM"/>
    <property type="match status" value="1"/>
</dbReference>
<reference evidence="4 7" key="2">
    <citation type="submission" date="2016-11" db="EMBL/GenBank/DDBJ databases">
        <title>Genomic analysis of Caldithrix abyssi and proposal of a novel bacterial phylum Caldithrichaeota.</title>
        <authorList>
            <person name="Kublanov I."/>
            <person name="Sigalova O."/>
            <person name="Gavrilov S."/>
            <person name="Lebedinsky A."/>
            <person name="Ivanova N."/>
            <person name="Daum C."/>
            <person name="Reddy T."/>
            <person name="Klenk H.P."/>
            <person name="Goker M."/>
            <person name="Reva O."/>
            <person name="Miroshnichenko M."/>
            <person name="Kyprides N."/>
            <person name="Woyke T."/>
            <person name="Gelfand M."/>
        </authorList>
    </citation>
    <scope>NUCLEOTIDE SEQUENCE [LARGE SCALE GENOMIC DNA]</scope>
    <source>
        <strain evidence="4 7">LF13</strain>
    </source>
</reference>
<dbReference type="InterPro" id="IPR043128">
    <property type="entry name" value="Rev_trsase/Diguanyl_cyclase"/>
</dbReference>
<dbReference type="AlphaFoldDB" id="H1XY71"/>
<keyword evidence="6" id="KW-1185">Reference proteome</keyword>
<dbReference type="FunCoup" id="H1XY71">
    <property type="interactions" value="95"/>
</dbReference>
<dbReference type="CDD" id="cd01949">
    <property type="entry name" value="GGDEF"/>
    <property type="match status" value="1"/>
</dbReference>
<dbReference type="EMBL" id="CP018099">
    <property type="protein sequence ID" value="APF17943.1"/>
    <property type="molecule type" value="Genomic_DNA"/>
</dbReference>
<evidence type="ECO:0000313" key="6">
    <source>
        <dbReference type="Proteomes" id="UP000004671"/>
    </source>
</evidence>
<name>H1XY71_CALAY</name>
<feature type="domain" description="GGDEF" evidence="3">
    <location>
        <begin position="186"/>
        <end position="319"/>
    </location>
</feature>
<protein>
    <recommendedName>
        <fullName evidence="1">diguanylate cyclase</fullName>
        <ecNumber evidence="1">2.7.7.65</ecNumber>
    </recommendedName>
</protein>
<dbReference type="SUPFAM" id="SSF55073">
    <property type="entry name" value="Nucleotide cyclase"/>
    <property type="match status" value="1"/>
</dbReference>
<dbReference type="Gene3D" id="3.30.70.270">
    <property type="match status" value="1"/>
</dbReference>
<dbReference type="eggNOG" id="COG3706">
    <property type="taxonomic scope" value="Bacteria"/>
</dbReference>